<reference evidence="2 3" key="1">
    <citation type="submission" date="2016-10" db="EMBL/GenBank/DDBJ databases">
        <authorList>
            <person name="de Groot N.N."/>
        </authorList>
    </citation>
    <scope>NUCLEOTIDE SEQUENCE [LARGE SCALE GENOMIC DNA]</scope>
    <source>
        <strain evidence="2 3">DSM 28129</strain>
    </source>
</reference>
<evidence type="ECO:0000313" key="3">
    <source>
        <dbReference type="Proteomes" id="UP000198972"/>
    </source>
</evidence>
<dbReference type="CDD" id="cd03024">
    <property type="entry name" value="DsbA_FrnE"/>
    <property type="match status" value="1"/>
</dbReference>
<dbReference type="STRING" id="670482.SAMN04488542_12084"/>
<dbReference type="InterPro" id="IPR036249">
    <property type="entry name" value="Thioredoxin-like_sf"/>
</dbReference>
<gene>
    <name evidence="2" type="ORF">SAMN04488542_12084</name>
</gene>
<dbReference type="EMBL" id="FNBG01000020">
    <property type="protein sequence ID" value="SDF92327.1"/>
    <property type="molecule type" value="Genomic_DNA"/>
</dbReference>
<dbReference type="OrthoDB" id="9799122at2"/>
<protein>
    <submittedName>
        <fullName evidence="2">Predicted dithiol-disulfide isomerase, DsbA family</fullName>
    </submittedName>
</protein>
<dbReference type="PANTHER" id="PTHR13887">
    <property type="entry name" value="GLUTATHIONE S-TRANSFERASE KAPPA"/>
    <property type="match status" value="1"/>
</dbReference>
<dbReference type="GO" id="GO:0016853">
    <property type="term" value="F:isomerase activity"/>
    <property type="evidence" value="ECO:0007669"/>
    <property type="project" value="UniProtKB-KW"/>
</dbReference>
<accession>A0A1G7Q167</accession>
<proteinExistence type="predicted"/>
<dbReference type="RefSeq" id="WP_091232978.1">
    <property type="nucleotide sequence ID" value="NZ_FNBG01000020.1"/>
</dbReference>
<dbReference type="Gene3D" id="3.40.30.10">
    <property type="entry name" value="Glutaredoxin"/>
    <property type="match status" value="1"/>
</dbReference>
<dbReference type="PANTHER" id="PTHR13887:SF41">
    <property type="entry name" value="THIOREDOXIN SUPERFAMILY PROTEIN"/>
    <property type="match status" value="1"/>
</dbReference>
<keyword evidence="3" id="KW-1185">Reference proteome</keyword>
<dbReference type="SUPFAM" id="SSF52833">
    <property type="entry name" value="Thioredoxin-like"/>
    <property type="match status" value="1"/>
</dbReference>
<dbReference type="Pfam" id="PF01323">
    <property type="entry name" value="DSBA"/>
    <property type="match status" value="1"/>
</dbReference>
<dbReference type="GO" id="GO:0016491">
    <property type="term" value="F:oxidoreductase activity"/>
    <property type="evidence" value="ECO:0007669"/>
    <property type="project" value="InterPro"/>
</dbReference>
<sequence length="240" mass="27179">MNVEIWSDITCPFCYIGKRYFEKALEQFPQKDKVNVVYRSFQLDPNAPKKPTFDVYTLVANKYGYSREQVKSMHDNLVAQAKQVGLDYRFDHALPANSLDAHRVIKFADTYGKSEDVLEKLYKAYFTDSKLISDWDTLVDLAAETGIPREEVLNMLNSTRFEEEVLADGREASQFGATGVPFFVFNRKYAVSGAQPSDVFLGALQTAWSEENPIVSLNPDSPPSEQGQMCEDGFCVPKDH</sequence>
<feature type="domain" description="DSBA-like thioredoxin" evidence="1">
    <location>
        <begin position="3"/>
        <end position="205"/>
    </location>
</feature>
<evidence type="ECO:0000259" key="1">
    <source>
        <dbReference type="Pfam" id="PF01323"/>
    </source>
</evidence>
<dbReference type="InterPro" id="IPR001853">
    <property type="entry name" value="DSBA-like_thioredoxin_dom"/>
</dbReference>
<keyword evidence="2" id="KW-0413">Isomerase</keyword>
<dbReference type="Proteomes" id="UP000198972">
    <property type="component" value="Unassembled WGS sequence"/>
</dbReference>
<evidence type="ECO:0000313" key="2">
    <source>
        <dbReference type="EMBL" id="SDF92327.1"/>
    </source>
</evidence>
<name>A0A1G7Q167_9BACL</name>
<dbReference type="AlphaFoldDB" id="A0A1G7Q167"/>
<organism evidence="2 3">
    <name type="scientific">Fontibacillus panacisegetis</name>
    <dbReference type="NCBI Taxonomy" id="670482"/>
    <lineage>
        <taxon>Bacteria</taxon>
        <taxon>Bacillati</taxon>
        <taxon>Bacillota</taxon>
        <taxon>Bacilli</taxon>
        <taxon>Bacillales</taxon>
        <taxon>Paenibacillaceae</taxon>
        <taxon>Fontibacillus</taxon>
    </lineage>
</organism>